<reference evidence="18 19" key="1">
    <citation type="submission" date="2024-06" db="EMBL/GenBank/DDBJ databases">
        <authorList>
            <person name="Kraege A."/>
            <person name="Thomma B."/>
        </authorList>
    </citation>
    <scope>NUCLEOTIDE SEQUENCE [LARGE SCALE GENOMIC DNA]</scope>
</reference>
<evidence type="ECO:0000256" key="13">
    <source>
        <dbReference type="ARBA" id="ARBA00024531"/>
    </source>
</evidence>
<evidence type="ECO:0000259" key="17">
    <source>
        <dbReference type="Pfam" id="PF01764"/>
    </source>
</evidence>
<evidence type="ECO:0000313" key="19">
    <source>
        <dbReference type="Proteomes" id="UP001497392"/>
    </source>
</evidence>
<feature type="region of interest" description="Disordered" evidence="15">
    <location>
        <begin position="894"/>
        <end position="922"/>
    </location>
</feature>
<evidence type="ECO:0000256" key="3">
    <source>
        <dbReference type="ARBA" id="ARBA00022475"/>
    </source>
</evidence>
<evidence type="ECO:0000256" key="5">
    <source>
        <dbReference type="ARBA" id="ARBA00022692"/>
    </source>
</evidence>
<evidence type="ECO:0000256" key="4">
    <source>
        <dbReference type="ARBA" id="ARBA00022553"/>
    </source>
</evidence>
<protein>
    <recommendedName>
        <fullName evidence="14">sn-1-specific diacylglycerol lipase</fullName>
        <ecNumber evidence="14">3.1.1.116</ecNumber>
    </recommendedName>
</protein>
<evidence type="ECO:0000256" key="2">
    <source>
        <dbReference type="ARBA" id="ARBA00004651"/>
    </source>
</evidence>
<keyword evidence="3" id="KW-1003">Cell membrane</keyword>
<keyword evidence="5 16" id="KW-0812">Transmembrane</keyword>
<keyword evidence="8" id="KW-0106">Calcium</keyword>
<keyword evidence="19" id="KW-1185">Reference proteome</keyword>
<keyword evidence="9" id="KW-0442">Lipid degradation</keyword>
<organism evidence="18 19">
    <name type="scientific">Coccomyxa viridis</name>
    <dbReference type="NCBI Taxonomy" id="1274662"/>
    <lineage>
        <taxon>Eukaryota</taxon>
        <taxon>Viridiplantae</taxon>
        <taxon>Chlorophyta</taxon>
        <taxon>core chlorophytes</taxon>
        <taxon>Trebouxiophyceae</taxon>
        <taxon>Trebouxiophyceae incertae sedis</taxon>
        <taxon>Coccomyxaceae</taxon>
        <taxon>Coccomyxa</taxon>
    </lineage>
</organism>
<dbReference type="SUPFAM" id="SSF53474">
    <property type="entry name" value="alpha/beta-Hydrolases"/>
    <property type="match status" value="1"/>
</dbReference>
<comment type="subcellular location">
    <subcellularLocation>
        <location evidence="2">Cell membrane</location>
        <topology evidence="2">Multi-pass membrane protein</topology>
    </subcellularLocation>
</comment>
<evidence type="ECO:0000256" key="12">
    <source>
        <dbReference type="ARBA" id="ARBA00023136"/>
    </source>
</evidence>
<proteinExistence type="predicted"/>
<evidence type="ECO:0000256" key="9">
    <source>
        <dbReference type="ARBA" id="ARBA00022963"/>
    </source>
</evidence>
<evidence type="ECO:0000256" key="6">
    <source>
        <dbReference type="ARBA" id="ARBA00022723"/>
    </source>
</evidence>
<keyword evidence="12 16" id="KW-0472">Membrane</keyword>
<feature type="compositionally biased region" description="Low complexity" evidence="15">
    <location>
        <begin position="371"/>
        <end position="385"/>
    </location>
</feature>
<keyword evidence="7" id="KW-0378">Hydrolase</keyword>
<keyword evidence="10 16" id="KW-1133">Transmembrane helix</keyword>
<feature type="transmembrane region" description="Helical" evidence="16">
    <location>
        <begin position="20"/>
        <end position="44"/>
    </location>
</feature>
<evidence type="ECO:0000256" key="15">
    <source>
        <dbReference type="SAM" id="MobiDB-lite"/>
    </source>
</evidence>
<evidence type="ECO:0000256" key="1">
    <source>
        <dbReference type="ARBA" id="ARBA00001913"/>
    </source>
</evidence>
<name>A0ABP1GBC3_9CHLO</name>
<evidence type="ECO:0000313" key="18">
    <source>
        <dbReference type="EMBL" id="CAL5229469.1"/>
    </source>
</evidence>
<feature type="domain" description="Fungal lipase-type" evidence="17">
    <location>
        <begin position="568"/>
        <end position="748"/>
    </location>
</feature>
<dbReference type="Gene3D" id="3.40.50.1820">
    <property type="entry name" value="alpha/beta hydrolase"/>
    <property type="match status" value="1"/>
</dbReference>
<comment type="caution">
    <text evidence="18">The sequence shown here is derived from an EMBL/GenBank/DDBJ whole genome shotgun (WGS) entry which is preliminary data.</text>
</comment>
<feature type="region of interest" description="Disordered" evidence="15">
    <location>
        <begin position="339"/>
        <end position="411"/>
    </location>
</feature>
<sequence length="922" mass="101523">MPALRVFGRAFHIASDDVPLFALGGAIFHLFWIVAIAITARNILDMPDICKGDAGLYYIATVASLLVFFAAGFILELLLMWQGCQGCVFEPSKRQGLQTLLALRLGNILCEMLASAYGTYVLAATDMTCRVKELEQEVVVFNPKKEVIALVAITWAFQIITLLNLYILYNAWPDKQGPETWEQRFLWLGRYVLCQCGHHASEDEQRGRSLRKIAKWVTRLLGTADLTPSDSAVALVLVATLQRQARRERIERAIEVGREAEKFGAPPSQAISLMERADTIQALPVSTARGSIDLTRAHTHSPIRDVTHEDVLIDIGEDDGEEASSNATYETALSGADTAVSEAVSQSEAVSPDEAVLASDSGRRSEALSQGASASADLEAGAGAADFRDCDNESDMPLGTGASQSLQDPVAPGRNPLDKFLRQMALIRESTITPSGMDEELRAGMTQEKAVQLYTGSHWRVEAATLADVEHFTKFAMGVYGYGGSNANSIWGVLYRSLIPVSEEERQKQKKEILNKAEVNSLYERLFFENVLTELGESSEVIYLSVANAALAHLPYLVALDHQSRSVVVALRGTTSVEDIITDSVAEPEKLDPEWIPKCIRNQAKGPLFAHAGIKAAADAVLKDMDEHNILRALIEGDYGDCDQPVAEEVQEKNKGESVQTKREHYVAALMQRKLDCRDWRLVLTGHSLGAGAAALIALHLRGRFSNLHCWALSPPGGLMSTNLSRLVQPFVTSVIVGKDVVPRVSVVNLGRLIDQMVTSLALCKVNKSEMFLRRLSQHFRHERTDELFWKTHDVPHEALEILKKYSVAIEARSRMLELVPPGRVIFLRPLKTKNVRTSWDAVWVKAEEVIREGILISPRMVEDHSCLTLQEALRGARQLPKLGLSPLESLDYIPPSVPQNADVSKDAQQGQPDASTGPDMV</sequence>
<dbReference type="InterPro" id="IPR002921">
    <property type="entry name" value="Fungal_lipase-type"/>
</dbReference>
<keyword evidence="4" id="KW-0597">Phosphoprotein</keyword>
<dbReference type="PANTHER" id="PTHR45792">
    <property type="entry name" value="DIACYLGLYCEROL LIPASE HOMOLOG-RELATED"/>
    <property type="match status" value="1"/>
</dbReference>
<evidence type="ECO:0000256" key="8">
    <source>
        <dbReference type="ARBA" id="ARBA00022837"/>
    </source>
</evidence>
<keyword evidence="11" id="KW-0443">Lipid metabolism</keyword>
<comment type="catalytic activity">
    <reaction evidence="13">
        <text>a 1,2-diacyl-sn-glycerol + H2O = a 2-acylglycerol + a fatty acid + H(+)</text>
        <dbReference type="Rhea" id="RHEA:33275"/>
        <dbReference type="ChEBI" id="CHEBI:15377"/>
        <dbReference type="ChEBI" id="CHEBI:15378"/>
        <dbReference type="ChEBI" id="CHEBI:17389"/>
        <dbReference type="ChEBI" id="CHEBI:17815"/>
        <dbReference type="ChEBI" id="CHEBI:28868"/>
        <dbReference type="EC" id="3.1.1.116"/>
    </reaction>
    <physiologicalReaction direction="left-to-right" evidence="13">
        <dbReference type="Rhea" id="RHEA:33276"/>
    </physiologicalReaction>
</comment>
<feature type="compositionally biased region" description="Polar residues" evidence="15">
    <location>
        <begin position="899"/>
        <end position="915"/>
    </location>
</feature>
<evidence type="ECO:0000256" key="11">
    <source>
        <dbReference type="ARBA" id="ARBA00023098"/>
    </source>
</evidence>
<dbReference type="EC" id="3.1.1.116" evidence="14"/>
<gene>
    <name evidence="18" type="primary">g12796</name>
    <name evidence="18" type="ORF">VP750_LOCUS11375</name>
</gene>
<dbReference type="PANTHER" id="PTHR45792:SF8">
    <property type="entry name" value="DIACYLGLYCEROL LIPASE-ALPHA"/>
    <property type="match status" value="1"/>
</dbReference>
<dbReference type="InterPro" id="IPR052214">
    <property type="entry name" value="DAG_Lipase-Related"/>
</dbReference>
<feature type="compositionally biased region" description="Low complexity" evidence="15">
    <location>
        <begin position="339"/>
        <end position="350"/>
    </location>
</feature>
<accession>A0ABP1GBC3</accession>
<feature type="transmembrane region" description="Helical" evidence="16">
    <location>
        <begin position="56"/>
        <end position="81"/>
    </location>
</feature>
<evidence type="ECO:0000256" key="7">
    <source>
        <dbReference type="ARBA" id="ARBA00022801"/>
    </source>
</evidence>
<dbReference type="EMBL" id="CAXHTA020000020">
    <property type="protein sequence ID" value="CAL5229469.1"/>
    <property type="molecule type" value="Genomic_DNA"/>
</dbReference>
<evidence type="ECO:0000256" key="10">
    <source>
        <dbReference type="ARBA" id="ARBA00022989"/>
    </source>
</evidence>
<keyword evidence="6" id="KW-0479">Metal-binding</keyword>
<comment type="cofactor">
    <cofactor evidence="1">
        <name>Ca(2+)</name>
        <dbReference type="ChEBI" id="CHEBI:29108"/>
    </cofactor>
</comment>
<feature type="transmembrane region" description="Helical" evidence="16">
    <location>
        <begin position="147"/>
        <end position="169"/>
    </location>
</feature>
<dbReference type="Pfam" id="PF01764">
    <property type="entry name" value="Lipase_3"/>
    <property type="match status" value="1"/>
</dbReference>
<dbReference type="Proteomes" id="UP001497392">
    <property type="component" value="Unassembled WGS sequence"/>
</dbReference>
<evidence type="ECO:0000256" key="16">
    <source>
        <dbReference type="SAM" id="Phobius"/>
    </source>
</evidence>
<dbReference type="InterPro" id="IPR029058">
    <property type="entry name" value="AB_hydrolase_fold"/>
</dbReference>
<evidence type="ECO:0000256" key="14">
    <source>
        <dbReference type="ARBA" id="ARBA00026104"/>
    </source>
</evidence>